<name>A0A085LM17_9BILA</name>
<gene>
    <name evidence="1" type="ORF">M513_13115</name>
</gene>
<dbReference type="Proteomes" id="UP000030764">
    <property type="component" value="Unassembled WGS sequence"/>
</dbReference>
<organism evidence="1 2">
    <name type="scientific">Trichuris suis</name>
    <name type="common">pig whipworm</name>
    <dbReference type="NCBI Taxonomy" id="68888"/>
    <lineage>
        <taxon>Eukaryota</taxon>
        <taxon>Metazoa</taxon>
        <taxon>Ecdysozoa</taxon>
        <taxon>Nematoda</taxon>
        <taxon>Enoplea</taxon>
        <taxon>Dorylaimia</taxon>
        <taxon>Trichinellida</taxon>
        <taxon>Trichuridae</taxon>
        <taxon>Trichuris</taxon>
    </lineage>
</organism>
<dbReference type="EMBL" id="KL363402">
    <property type="protein sequence ID" value="KFD46013.1"/>
    <property type="molecule type" value="Genomic_DNA"/>
</dbReference>
<sequence length="105" mass="12226">METALEFDKCLSVAVQTLEYERQQVILEVNKSISHPPTFGRCLSGAIVVSQVKLLILFPIEGSSARYSNFKIEQVYSVHRWLNHHTPPLYWWFPVRTKPETHNSR</sequence>
<evidence type="ECO:0000313" key="2">
    <source>
        <dbReference type="Proteomes" id="UP000030764"/>
    </source>
</evidence>
<evidence type="ECO:0000313" key="1">
    <source>
        <dbReference type="EMBL" id="KFD46013.1"/>
    </source>
</evidence>
<dbReference type="AlphaFoldDB" id="A0A085LM17"/>
<reference evidence="1 2" key="1">
    <citation type="journal article" date="2014" name="Nat. Genet.">
        <title>Genome and transcriptome of the porcine whipworm Trichuris suis.</title>
        <authorList>
            <person name="Jex A.R."/>
            <person name="Nejsum P."/>
            <person name="Schwarz E.M."/>
            <person name="Hu L."/>
            <person name="Young N.D."/>
            <person name="Hall R.S."/>
            <person name="Korhonen P.K."/>
            <person name="Liao S."/>
            <person name="Thamsborg S."/>
            <person name="Xia J."/>
            <person name="Xu P."/>
            <person name="Wang S."/>
            <person name="Scheerlinck J.P."/>
            <person name="Hofmann A."/>
            <person name="Sternberg P.W."/>
            <person name="Wang J."/>
            <person name="Gasser R.B."/>
        </authorList>
    </citation>
    <scope>NUCLEOTIDE SEQUENCE [LARGE SCALE GENOMIC DNA]</scope>
    <source>
        <strain evidence="1">DCEP-RM93M</strain>
    </source>
</reference>
<protein>
    <submittedName>
        <fullName evidence="1">Uncharacterized protein</fullName>
    </submittedName>
</protein>
<proteinExistence type="predicted"/>
<accession>A0A085LM17</accession>
<keyword evidence="2" id="KW-1185">Reference proteome</keyword>